<evidence type="ECO:0000256" key="2">
    <source>
        <dbReference type="ARBA" id="ARBA00008077"/>
    </source>
</evidence>
<comment type="similarity">
    <text evidence="2">Belongs to the G-protein coupled receptor Fz/Smo family.</text>
</comment>
<keyword evidence="6" id="KW-0675">Receptor</keyword>
<gene>
    <name evidence="9" type="primary">105316807</name>
</gene>
<evidence type="ECO:0000256" key="1">
    <source>
        <dbReference type="ARBA" id="ARBA00004141"/>
    </source>
</evidence>
<feature type="transmembrane region" description="Helical" evidence="7">
    <location>
        <begin position="180"/>
        <end position="205"/>
    </location>
</feature>
<keyword evidence="10" id="KW-1185">Reference proteome</keyword>
<dbReference type="PANTHER" id="PTHR23112:SF47">
    <property type="entry name" value="G-PROTEIN COUPLED RECEPTOR 157"/>
    <property type="match status" value="1"/>
</dbReference>
<sequence>MLQEDDGILGTNYYGHELPDCPGSYVQKCSNDSDFRLPDFGTGPLAVSLTSCSLSVVGSIITILPYLLWKDVRTGLRRVITYLAIADFFTASGYIMASINYIVYDIKTEHMQNHRKGEPCTRFDEVCQIQAYISSWSSYSSFWWTLLLALFFYFAIVKGGTKKVEKYFPLYHVLSWGSPILVMFPLLVTGSLGYSLFAAGGWCFIGGDSEVGKSSFVKYSLSPVSIIKILAGGKAFEIFTYVWIIAMYFYIRCRVRRKVRKLREGQHKSELAMDMLAKKSMKQIEFKLFLIPVAFILLRMWGTLQFFFSIIVFHGGQSLVDTKTGCVPDGVYYTYKVLAVFQSFGDGGQGWCNAILYIGLSPSIRERLILRPLYSCLRFFIRKRSHSKSVQGQSTRNFIGTSTVTSCDDTKVIYHSSPPPPDVEEKIDENTPIIENSLHISDNTCNM</sequence>
<evidence type="ECO:0000259" key="8">
    <source>
        <dbReference type="PROSITE" id="PS50261"/>
    </source>
</evidence>
<protein>
    <recommendedName>
        <fullName evidence="8">G-protein coupled receptors family 2 profile 2 domain-containing protein</fullName>
    </recommendedName>
</protein>
<evidence type="ECO:0000256" key="6">
    <source>
        <dbReference type="ARBA" id="ARBA00023170"/>
    </source>
</evidence>
<dbReference type="GO" id="GO:0007189">
    <property type="term" value="P:adenylate cyclase-activating G protein-coupled receptor signaling pathway"/>
    <property type="evidence" value="ECO:0007669"/>
    <property type="project" value="TreeGrafter"/>
</dbReference>
<dbReference type="GO" id="GO:0005886">
    <property type="term" value="C:plasma membrane"/>
    <property type="evidence" value="ECO:0007669"/>
    <property type="project" value="TreeGrafter"/>
</dbReference>
<evidence type="ECO:0000256" key="3">
    <source>
        <dbReference type="ARBA" id="ARBA00022692"/>
    </source>
</evidence>
<dbReference type="PANTHER" id="PTHR23112">
    <property type="entry name" value="G PROTEIN-COUPLED RECEPTOR 157-RELATED"/>
    <property type="match status" value="1"/>
</dbReference>
<feature type="transmembrane region" description="Helical" evidence="7">
    <location>
        <begin position="225"/>
        <end position="251"/>
    </location>
</feature>
<dbReference type="AlphaFoldDB" id="A0AAN0IB11"/>
<feature type="transmembrane region" description="Helical" evidence="7">
    <location>
        <begin position="288"/>
        <end position="313"/>
    </location>
</feature>
<dbReference type="GO" id="GO:0004930">
    <property type="term" value="F:G protein-coupled receptor activity"/>
    <property type="evidence" value="ECO:0007669"/>
    <property type="project" value="TreeGrafter"/>
</dbReference>
<evidence type="ECO:0000256" key="5">
    <source>
        <dbReference type="ARBA" id="ARBA00023136"/>
    </source>
</evidence>
<feature type="transmembrane region" description="Helical" evidence="7">
    <location>
        <begin position="142"/>
        <end position="159"/>
    </location>
</feature>
<dbReference type="Gene3D" id="1.20.1070.10">
    <property type="entry name" value="Rhodopsin 7-helix transmembrane proteins"/>
    <property type="match status" value="1"/>
</dbReference>
<dbReference type="InterPro" id="IPR000539">
    <property type="entry name" value="Frizzled/Smoothened_7TM"/>
</dbReference>
<keyword evidence="3 7" id="KW-0812">Transmembrane</keyword>
<feature type="transmembrane region" description="Helical" evidence="7">
    <location>
        <begin position="45"/>
        <end position="68"/>
    </location>
</feature>
<feature type="domain" description="G-protein coupled receptors family 2 profile 2" evidence="8">
    <location>
        <begin position="44"/>
        <end position="230"/>
    </location>
</feature>
<reference evidence="10" key="1">
    <citation type="journal article" date="2010" name="Nature">
        <title>The Amphimedon queenslandica genome and the evolution of animal complexity.</title>
        <authorList>
            <person name="Srivastava M."/>
            <person name="Simakov O."/>
            <person name="Chapman J."/>
            <person name="Fahey B."/>
            <person name="Gauthier M.E."/>
            <person name="Mitros T."/>
            <person name="Richards G.S."/>
            <person name="Conaco C."/>
            <person name="Dacre M."/>
            <person name="Hellsten U."/>
            <person name="Larroux C."/>
            <person name="Putnam N.H."/>
            <person name="Stanke M."/>
            <person name="Adamska M."/>
            <person name="Darling A."/>
            <person name="Degnan S.M."/>
            <person name="Oakley T.H."/>
            <person name="Plachetzki D.C."/>
            <person name="Zhai Y."/>
            <person name="Adamski M."/>
            <person name="Calcino A."/>
            <person name="Cummins S.F."/>
            <person name="Goodstein D.M."/>
            <person name="Harris C."/>
            <person name="Jackson D.J."/>
            <person name="Leys S.P."/>
            <person name="Shu S."/>
            <person name="Woodcroft B.J."/>
            <person name="Vervoort M."/>
            <person name="Kosik K.S."/>
            <person name="Manning G."/>
            <person name="Degnan B.M."/>
            <person name="Rokhsar D.S."/>
        </authorList>
    </citation>
    <scope>NUCLEOTIDE SEQUENCE [LARGE SCALE GENOMIC DNA]</scope>
</reference>
<dbReference type="Pfam" id="PF01534">
    <property type="entry name" value="Frizzled"/>
    <property type="match status" value="1"/>
</dbReference>
<reference evidence="9" key="2">
    <citation type="submission" date="2024-06" db="UniProtKB">
        <authorList>
            <consortium name="EnsemblMetazoa"/>
        </authorList>
    </citation>
    <scope>IDENTIFICATION</scope>
</reference>
<evidence type="ECO:0000313" key="10">
    <source>
        <dbReference type="Proteomes" id="UP000007879"/>
    </source>
</evidence>
<dbReference type="InterPro" id="IPR017981">
    <property type="entry name" value="GPCR_2-like_7TM"/>
</dbReference>
<accession>A0AAN0IB11</accession>
<evidence type="ECO:0000313" key="9">
    <source>
        <dbReference type="EnsemblMetazoa" id="XP_003384361.1"/>
    </source>
</evidence>
<name>A0AAN0IB11_AMPQE</name>
<evidence type="ECO:0000256" key="4">
    <source>
        <dbReference type="ARBA" id="ARBA00022989"/>
    </source>
</evidence>
<feature type="transmembrane region" description="Helical" evidence="7">
    <location>
        <begin position="80"/>
        <end position="103"/>
    </location>
</feature>
<dbReference type="Proteomes" id="UP000007879">
    <property type="component" value="Unassembled WGS sequence"/>
</dbReference>
<comment type="subcellular location">
    <subcellularLocation>
        <location evidence="1">Membrane</location>
        <topology evidence="1">Multi-pass membrane protein</topology>
    </subcellularLocation>
</comment>
<keyword evidence="4 7" id="KW-1133">Transmembrane helix</keyword>
<evidence type="ECO:0000256" key="7">
    <source>
        <dbReference type="SAM" id="Phobius"/>
    </source>
</evidence>
<proteinExistence type="inferred from homology"/>
<dbReference type="PROSITE" id="PS50261">
    <property type="entry name" value="G_PROTEIN_RECEP_F2_4"/>
    <property type="match status" value="1"/>
</dbReference>
<keyword evidence="5 7" id="KW-0472">Membrane</keyword>
<organism evidence="9 10">
    <name type="scientific">Amphimedon queenslandica</name>
    <name type="common">Sponge</name>
    <dbReference type="NCBI Taxonomy" id="400682"/>
    <lineage>
        <taxon>Eukaryota</taxon>
        <taxon>Metazoa</taxon>
        <taxon>Porifera</taxon>
        <taxon>Demospongiae</taxon>
        <taxon>Heteroscleromorpha</taxon>
        <taxon>Haplosclerida</taxon>
        <taxon>Niphatidae</taxon>
        <taxon>Amphimedon</taxon>
    </lineage>
</organism>
<dbReference type="GO" id="GO:0007166">
    <property type="term" value="P:cell surface receptor signaling pathway"/>
    <property type="evidence" value="ECO:0007669"/>
    <property type="project" value="InterPro"/>
</dbReference>
<dbReference type="SUPFAM" id="SSF81321">
    <property type="entry name" value="Family A G protein-coupled receptor-like"/>
    <property type="match status" value="1"/>
</dbReference>
<dbReference type="EnsemblMetazoa" id="XM_003384313.2">
    <property type="protein sequence ID" value="XP_003384361.1"/>
    <property type="gene ID" value="LOC105316807"/>
</dbReference>
<dbReference type="KEGG" id="aqu:105316807"/>